<reference evidence="12 13" key="1">
    <citation type="submission" date="2023-09" db="EMBL/GenBank/DDBJ databases">
        <title>Genomes of two closely related lineages of the louse Polyplax serrata with different host specificities.</title>
        <authorList>
            <person name="Martinu J."/>
            <person name="Tarabai H."/>
            <person name="Stefka J."/>
            <person name="Hypsa V."/>
        </authorList>
    </citation>
    <scope>NUCLEOTIDE SEQUENCE [LARGE SCALE GENOMIC DNA]</scope>
    <source>
        <strain evidence="12">98ZLc_SE</strain>
    </source>
</reference>
<keyword evidence="4" id="KW-0645">Protease</keyword>
<evidence type="ECO:0000259" key="11">
    <source>
        <dbReference type="Pfam" id="PF05649"/>
    </source>
</evidence>
<dbReference type="Gene3D" id="3.40.390.10">
    <property type="entry name" value="Collagenase (Catalytic Domain)"/>
    <property type="match status" value="1"/>
</dbReference>
<keyword evidence="6" id="KW-0378">Hydrolase</keyword>
<proteinExistence type="inferred from homology"/>
<dbReference type="Proteomes" id="UP001359485">
    <property type="component" value="Unassembled WGS sequence"/>
</dbReference>
<comment type="caution">
    <text evidence="12">The sequence shown here is derived from an EMBL/GenBank/DDBJ whole genome shotgun (WGS) entry which is preliminary data.</text>
</comment>
<dbReference type="InterPro" id="IPR008753">
    <property type="entry name" value="Peptidase_M13_N"/>
</dbReference>
<evidence type="ECO:0000256" key="3">
    <source>
        <dbReference type="ARBA" id="ARBA00007357"/>
    </source>
</evidence>
<keyword evidence="5" id="KW-0479">Metal-binding</keyword>
<evidence type="ECO:0000256" key="6">
    <source>
        <dbReference type="ARBA" id="ARBA00022801"/>
    </source>
</evidence>
<comment type="cofactor">
    <cofactor evidence="1">
        <name>Zn(2+)</name>
        <dbReference type="ChEBI" id="CHEBI:29105"/>
    </cofactor>
</comment>
<dbReference type="SUPFAM" id="SSF55486">
    <property type="entry name" value="Metalloproteases ('zincins'), catalytic domain"/>
    <property type="match status" value="1"/>
</dbReference>
<name>A0ABR1AZC5_POLSC</name>
<dbReference type="PANTHER" id="PTHR11733">
    <property type="entry name" value="ZINC METALLOPROTEASE FAMILY M13 NEPRILYSIN-RELATED"/>
    <property type="match status" value="1"/>
</dbReference>
<organism evidence="12 13">
    <name type="scientific">Polyplax serrata</name>
    <name type="common">Common mouse louse</name>
    <dbReference type="NCBI Taxonomy" id="468196"/>
    <lineage>
        <taxon>Eukaryota</taxon>
        <taxon>Metazoa</taxon>
        <taxon>Ecdysozoa</taxon>
        <taxon>Arthropoda</taxon>
        <taxon>Hexapoda</taxon>
        <taxon>Insecta</taxon>
        <taxon>Pterygota</taxon>
        <taxon>Neoptera</taxon>
        <taxon>Paraneoptera</taxon>
        <taxon>Psocodea</taxon>
        <taxon>Troctomorpha</taxon>
        <taxon>Phthiraptera</taxon>
        <taxon>Anoplura</taxon>
        <taxon>Polyplacidae</taxon>
        <taxon>Polyplax</taxon>
    </lineage>
</organism>
<dbReference type="EMBL" id="JAWJWF010000006">
    <property type="protein sequence ID" value="KAK6631470.1"/>
    <property type="molecule type" value="Genomic_DNA"/>
</dbReference>
<evidence type="ECO:0000313" key="13">
    <source>
        <dbReference type="Proteomes" id="UP001359485"/>
    </source>
</evidence>
<dbReference type="Gene3D" id="1.10.1380.10">
    <property type="entry name" value="Neutral endopeptidase , domain2"/>
    <property type="match status" value="1"/>
</dbReference>
<dbReference type="PRINTS" id="PR00786">
    <property type="entry name" value="NEPRILYSIN"/>
</dbReference>
<feature type="chain" id="PRO_5045357935" evidence="9">
    <location>
        <begin position="21"/>
        <end position="778"/>
    </location>
</feature>
<keyword evidence="13" id="KW-1185">Reference proteome</keyword>
<comment type="similarity">
    <text evidence="3">Belongs to the peptidase M13 family.</text>
</comment>
<dbReference type="InterPro" id="IPR000718">
    <property type="entry name" value="Peptidase_M13"/>
</dbReference>
<evidence type="ECO:0000256" key="9">
    <source>
        <dbReference type="SAM" id="SignalP"/>
    </source>
</evidence>
<dbReference type="CDD" id="cd08662">
    <property type="entry name" value="M13"/>
    <property type="match status" value="1"/>
</dbReference>
<keyword evidence="8" id="KW-0482">Metalloprotease</keyword>
<protein>
    <submittedName>
        <fullName evidence="12">Uncharacterized protein</fullName>
    </submittedName>
</protein>
<evidence type="ECO:0000259" key="10">
    <source>
        <dbReference type="Pfam" id="PF01431"/>
    </source>
</evidence>
<dbReference type="InterPro" id="IPR018497">
    <property type="entry name" value="Peptidase_M13_C"/>
</dbReference>
<sequence>MNGLGIFLISGLLLCQTATCRRLFDHDFYSHLNLSWLLDSKRHRQESDMPKFCLTDACRKLAQSVLDGLDSAVDPCEDFYSFACGNWIRNHPVPPTENHWNQFEILEKRLDVQVRELLEEENLEEDPQIVKTVRKVYKACMNTGRIERRGLNPLVKLLEEFDNWPLATSDWDPKRFNWQRLISDVGRRLAINTILMVYVDVDKKNTSRNVVIVDEPTLALPRYLLTFSESGYVEPYITFISESARLVARARGDVIYPFNMYTQSFNLIKFEIELAKIMRKEEDKRNANDLYDLVTVKELQEWTDRRILYRPSSKIDWKSLITSQLGLSLASGETEGDITGDTPVVVTHWAFLENLMNLIDKTSPRVLANYILWRVVNKFSRDLNKQMTNLNFQFKKELSSVTEDYPRWYDCVMTSGYLSFAVGYMYVKRHFDDKSKTKVSNRFPLFEGEGQTVISLFVCYLQAIEMVEDIRSAFKDELAEVPWMDEETKKEAMEKADFMNHFIGYPNWYENITFLEEYYKGVEIRDEHFENKVALRGFLSRKLSASLQVGTNRDEWIASPAIANAFYNPQLNSIIFPAGVLQDPFFSKDQPEALNYGSIGAVVGHEITHGFDDLGRQSDKLGNIKEWWSKETKKTYLENALCFVNQYENYRIPELDAVLNTKVTMNGVLTLSENIADNGGLRAALRAYQTHKERTGGSRLVLPGLEHFTQEQLFYIGFARVWCESPTEASLLAEVLGDSHSPHRLRVIGSVSNSEHFASTWRCNSGTNMNPQTKCKLW</sequence>
<feature type="domain" description="Peptidase M13 C-terminal" evidence="10">
    <location>
        <begin position="564"/>
        <end position="777"/>
    </location>
</feature>
<dbReference type="InterPro" id="IPR042089">
    <property type="entry name" value="Peptidase_M13_dom_2"/>
</dbReference>
<evidence type="ECO:0000256" key="5">
    <source>
        <dbReference type="ARBA" id="ARBA00022723"/>
    </source>
</evidence>
<evidence type="ECO:0000256" key="4">
    <source>
        <dbReference type="ARBA" id="ARBA00022670"/>
    </source>
</evidence>
<feature type="domain" description="Peptidase M13 N-terminal" evidence="11">
    <location>
        <begin position="75"/>
        <end position="506"/>
    </location>
</feature>
<feature type="signal peptide" evidence="9">
    <location>
        <begin position="1"/>
        <end position="20"/>
    </location>
</feature>
<comment type="subcellular location">
    <subcellularLocation>
        <location evidence="2">Cell membrane</location>
        <topology evidence="2">Single-pass type II membrane protein</topology>
    </subcellularLocation>
</comment>
<dbReference type="Pfam" id="PF05649">
    <property type="entry name" value="Peptidase_M13_N"/>
    <property type="match status" value="1"/>
</dbReference>
<dbReference type="PROSITE" id="PS51885">
    <property type="entry name" value="NEPRILYSIN"/>
    <property type="match status" value="1"/>
</dbReference>
<evidence type="ECO:0000313" key="12">
    <source>
        <dbReference type="EMBL" id="KAK6631470.1"/>
    </source>
</evidence>
<gene>
    <name evidence="12" type="ORF">RUM44_005997</name>
</gene>
<keyword evidence="7" id="KW-0862">Zinc</keyword>
<dbReference type="PANTHER" id="PTHR11733:SF237">
    <property type="entry name" value="NEPRILYSIN-LIKE 4"/>
    <property type="match status" value="1"/>
</dbReference>
<keyword evidence="9" id="KW-0732">Signal</keyword>
<evidence type="ECO:0000256" key="7">
    <source>
        <dbReference type="ARBA" id="ARBA00022833"/>
    </source>
</evidence>
<evidence type="ECO:0000256" key="1">
    <source>
        <dbReference type="ARBA" id="ARBA00001947"/>
    </source>
</evidence>
<evidence type="ECO:0000256" key="8">
    <source>
        <dbReference type="ARBA" id="ARBA00023049"/>
    </source>
</evidence>
<evidence type="ECO:0000256" key="2">
    <source>
        <dbReference type="ARBA" id="ARBA00004401"/>
    </source>
</evidence>
<dbReference type="InterPro" id="IPR024079">
    <property type="entry name" value="MetalloPept_cat_dom_sf"/>
</dbReference>
<accession>A0ABR1AZC5</accession>
<dbReference type="Pfam" id="PF01431">
    <property type="entry name" value="Peptidase_M13"/>
    <property type="match status" value="1"/>
</dbReference>